<feature type="domain" description="Amine oxidase" evidence="2">
    <location>
        <begin position="64"/>
        <end position="564"/>
    </location>
</feature>
<dbReference type="SUPFAM" id="SSF51905">
    <property type="entry name" value="FAD/NAD(P)-binding domain"/>
    <property type="match status" value="1"/>
</dbReference>
<comment type="caution">
    <text evidence="3">The sequence shown here is derived from an EMBL/GenBank/DDBJ whole genome shotgun (WGS) entry which is preliminary data.</text>
</comment>
<keyword evidence="4" id="KW-1185">Reference proteome</keyword>
<dbReference type="AlphaFoldDB" id="A0A4D9DC44"/>
<dbReference type="GO" id="GO:0016116">
    <property type="term" value="P:carotenoid metabolic process"/>
    <property type="evidence" value="ECO:0007669"/>
    <property type="project" value="InterPro"/>
</dbReference>
<dbReference type="Proteomes" id="UP000355283">
    <property type="component" value="Unassembled WGS sequence"/>
</dbReference>
<evidence type="ECO:0000259" key="2">
    <source>
        <dbReference type="Pfam" id="PF01593"/>
    </source>
</evidence>
<name>A0A4D9DC44_9STRA</name>
<reference evidence="3 4" key="1">
    <citation type="submission" date="2019-01" db="EMBL/GenBank/DDBJ databases">
        <title>Nuclear Genome Assembly of the Microalgal Biofuel strain Nannochloropsis salina CCMP1776.</title>
        <authorList>
            <person name="Hovde B."/>
        </authorList>
    </citation>
    <scope>NUCLEOTIDE SEQUENCE [LARGE SCALE GENOMIC DNA]</scope>
    <source>
        <strain evidence="3 4">CCMP1776</strain>
    </source>
</reference>
<accession>A0A4D9DC44</accession>
<keyword evidence="1" id="KW-0732">Signal</keyword>
<dbReference type="InterPro" id="IPR002937">
    <property type="entry name" value="Amino_oxidase"/>
</dbReference>
<dbReference type="PANTHER" id="PTHR46313">
    <property type="match status" value="1"/>
</dbReference>
<dbReference type="OrthoDB" id="7777654at2759"/>
<organism evidence="3 4">
    <name type="scientific">Nannochloropsis salina CCMP1776</name>
    <dbReference type="NCBI Taxonomy" id="1027361"/>
    <lineage>
        <taxon>Eukaryota</taxon>
        <taxon>Sar</taxon>
        <taxon>Stramenopiles</taxon>
        <taxon>Ochrophyta</taxon>
        <taxon>Eustigmatophyceae</taxon>
        <taxon>Eustigmatales</taxon>
        <taxon>Monodopsidaceae</taxon>
        <taxon>Microchloropsis</taxon>
        <taxon>Microchloropsis salina</taxon>
    </lineage>
</organism>
<evidence type="ECO:0000256" key="1">
    <source>
        <dbReference type="SAM" id="SignalP"/>
    </source>
</evidence>
<evidence type="ECO:0000313" key="3">
    <source>
        <dbReference type="EMBL" id="TFJ87653.1"/>
    </source>
</evidence>
<feature type="chain" id="PRO_5020040063" description="Amine oxidase domain-containing protein" evidence="1">
    <location>
        <begin position="22"/>
        <end position="580"/>
    </location>
</feature>
<dbReference type="EMBL" id="SDOX01000005">
    <property type="protein sequence ID" value="TFJ87653.1"/>
    <property type="molecule type" value="Genomic_DNA"/>
</dbReference>
<proteinExistence type="predicted"/>
<dbReference type="InterPro" id="IPR036188">
    <property type="entry name" value="FAD/NAD-bd_sf"/>
</dbReference>
<dbReference type="InterPro" id="IPR045892">
    <property type="entry name" value="CrtISO-like"/>
</dbReference>
<dbReference type="Pfam" id="PF01593">
    <property type="entry name" value="Amino_oxidase"/>
    <property type="match status" value="1"/>
</dbReference>
<dbReference type="PANTHER" id="PTHR46313:SF3">
    <property type="entry name" value="PROLYCOPENE ISOMERASE, CHLOROPLASTIC"/>
    <property type="match status" value="1"/>
</dbReference>
<evidence type="ECO:0000313" key="4">
    <source>
        <dbReference type="Proteomes" id="UP000355283"/>
    </source>
</evidence>
<sequence length="580" mass="62619">MTRSLNLHILLLFILVNCITAFLSLPPVSSLSSPYARHGPAAALRAATQSWDAETDVVVIGSGIGGLSCAALLAYYGVDVQVYESHYHAGGCAHGFEIDGFQFDSGPSLWNGMDCQEKGKRNPLGDILSVVGEGDRIKYAKYKGWGMYVPEGDFMFEVGPTAFEKVVRQFGGGEAAVEEWRTLLASLETLTKISTAMTPLALRADLGAIFTVGRFLPSLVKAGFSPAVTGPILTVAKKVVGNAFILNWLEFLSFAISGLPADSTIAAAMAYTLRDLHQAGAELDYPVGGSAAVVDALVHAVNKHAHKHHPRGEETANRIALSAHVEEIIVEKGRAVGIRLRKGGKRVKARRAVVSNASVWDTLKLLPPDSMPEEEATKLQKTPMTGSFMHLHLGIDATGLPADLECHHTVVNTWDQIDAPQNMAIISIPTTLDPTLAPPGHHTLHCYAAANEPYELWEGMKPGSPEYLALKKERAEWLWKAVERVIPDVRQRVKVELVASPLTHERFLRRARGTYGAGWRAGKETFPGPKAIKVKGLFSCGDSTFPGIGLPAVAASGASAANSIVPFWKHYGMLTQLLNE</sequence>
<protein>
    <recommendedName>
        <fullName evidence="2">Amine oxidase domain-containing protein</fullName>
    </recommendedName>
</protein>
<feature type="signal peptide" evidence="1">
    <location>
        <begin position="1"/>
        <end position="21"/>
    </location>
</feature>
<gene>
    <name evidence="3" type="ORF">NSK_001004</name>
</gene>
<dbReference type="GO" id="GO:0016491">
    <property type="term" value="F:oxidoreductase activity"/>
    <property type="evidence" value="ECO:0007669"/>
    <property type="project" value="InterPro"/>
</dbReference>
<dbReference type="Gene3D" id="3.50.50.60">
    <property type="entry name" value="FAD/NAD(P)-binding domain"/>
    <property type="match status" value="2"/>
</dbReference>